<dbReference type="RefSeq" id="XP_007769199.1">
    <property type="nucleotide sequence ID" value="XM_007771009.1"/>
</dbReference>
<dbReference type="Proteomes" id="UP000053558">
    <property type="component" value="Unassembled WGS sequence"/>
</dbReference>
<evidence type="ECO:0000313" key="2">
    <source>
        <dbReference type="EMBL" id="EIW80190.1"/>
    </source>
</evidence>
<accession>A0A5M3MME8</accession>
<dbReference type="KEGG" id="cput:CONPUDRAFT_144380"/>
<name>A0A5M3MME8_CONPW</name>
<gene>
    <name evidence="2" type="ORF">CONPUDRAFT_144380</name>
</gene>
<dbReference type="OMA" id="MICATEH"/>
<protein>
    <recommendedName>
        <fullName evidence="4">F-box domain-containing protein</fullName>
    </recommendedName>
</protein>
<evidence type="ECO:0000313" key="3">
    <source>
        <dbReference type="Proteomes" id="UP000053558"/>
    </source>
</evidence>
<proteinExistence type="predicted"/>
<feature type="region of interest" description="Disordered" evidence="1">
    <location>
        <begin position="569"/>
        <end position="616"/>
    </location>
</feature>
<evidence type="ECO:0000256" key="1">
    <source>
        <dbReference type="SAM" id="MobiDB-lite"/>
    </source>
</evidence>
<dbReference type="OrthoDB" id="3060996at2759"/>
<dbReference type="EMBL" id="JH711579">
    <property type="protein sequence ID" value="EIW80190.1"/>
    <property type="molecule type" value="Genomic_DNA"/>
</dbReference>
<comment type="caution">
    <text evidence="2">The sequence shown here is derived from an EMBL/GenBank/DDBJ whole genome shotgun (WGS) entry which is preliminary data.</text>
</comment>
<feature type="compositionally biased region" description="Acidic residues" evidence="1">
    <location>
        <begin position="600"/>
        <end position="609"/>
    </location>
</feature>
<evidence type="ECO:0008006" key="4">
    <source>
        <dbReference type="Google" id="ProtNLM"/>
    </source>
</evidence>
<keyword evidence="3" id="KW-1185">Reference proteome</keyword>
<dbReference type="AlphaFoldDB" id="A0A5M3MME8"/>
<organism evidence="2 3">
    <name type="scientific">Coniophora puteana (strain RWD-64-598)</name>
    <name type="common">Brown rot fungus</name>
    <dbReference type="NCBI Taxonomy" id="741705"/>
    <lineage>
        <taxon>Eukaryota</taxon>
        <taxon>Fungi</taxon>
        <taxon>Dikarya</taxon>
        <taxon>Basidiomycota</taxon>
        <taxon>Agaricomycotina</taxon>
        <taxon>Agaricomycetes</taxon>
        <taxon>Agaricomycetidae</taxon>
        <taxon>Boletales</taxon>
        <taxon>Coniophorineae</taxon>
        <taxon>Coniophoraceae</taxon>
        <taxon>Coniophora</taxon>
    </lineage>
</organism>
<feature type="compositionally biased region" description="Basic and acidic residues" evidence="1">
    <location>
        <begin position="569"/>
        <end position="580"/>
    </location>
</feature>
<reference evidence="3" key="1">
    <citation type="journal article" date="2012" name="Science">
        <title>The Paleozoic origin of enzymatic lignin decomposition reconstructed from 31 fungal genomes.</title>
        <authorList>
            <person name="Floudas D."/>
            <person name="Binder M."/>
            <person name="Riley R."/>
            <person name="Barry K."/>
            <person name="Blanchette R.A."/>
            <person name="Henrissat B."/>
            <person name="Martinez A.T."/>
            <person name="Otillar R."/>
            <person name="Spatafora J.W."/>
            <person name="Yadav J.S."/>
            <person name="Aerts A."/>
            <person name="Benoit I."/>
            <person name="Boyd A."/>
            <person name="Carlson A."/>
            <person name="Copeland A."/>
            <person name="Coutinho P.M."/>
            <person name="de Vries R.P."/>
            <person name="Ferreira P."/>
            <person name="Findley K."/>
            <person name="Foster B."/>
            <person name="Gaskell J."/>
            <person name="Glotzer D."/>
            <person name="Gorecki P."/>
            <person name="Heitman J."/>
            <person name="Hesse C."/>
            <person name="Hori C."/>
            <person name="Igarashi K."/>
            <person name="Jurgens J.A."/>
            <person name="Kallen N."/>
            <person name="Kersten P."/>
            <person name="Kohler A."/>
            <person name="Kuees U."/>
            <person name="Kumar T.K.A."/>
            <person name="Kuo A."/>
            <person name="LaButti K."/>
            <person name="Larrondo L.F."/>
            <person name="Lindquist E."/>
            <person name="Ling A."/>
            <person name="Lombard V."/>
            <person name="Lucas S."/>
            <person name="Lundell T."/>
            <person name="Martin R."/>
            <person name="McLaughlin D.J."/>
            <person name="Morgenstern I."/>
            <person name="Morin E."/>
            <person name="Murat C."/>
            <person name="Nagy L.G."/>
            <person name="Nolan M."/>
            <person name="Ohm R.A."/>
            <person name="Patyshakuliyeva A."/>
            <person name="Rokas A."/>
            <person name="Ruiz-Duenas F.J."/>
            <person name="Sabat G."/>
            <person name="Salamov A."/>
            <person name="Samejima M."/>
            <person name="Schmutz J."/>
            <person name="Slot J.C."/>
            <person name="St John F."/>
            <person name="Stenlid J."/>
            <person name="Sun H."/>
            <person name="Sun S."/>
            <person name="Syed K."/>
            <person name="Tsang A."/>
            <person name="Wiebenga A."/>
            <person name="Young D."/>
            <person name="Pisabarro A."/>
            <person name="Eastwood D.C."/>
            <person name="Martin F."/>
            <person name="Cullen D."/>
            <person name="Grigoriev I.V."/>
            <person name="Hibbett D.S."/>
        </authorList>
    </citation>
    <scope>NUCLEOTIDE SEQUENCE [LARGE SCALE GENOMIC DNA]</scope>
    <source>
        <strain evidence="3">RWD-64-598 SS2</strain>
    </source>
</reference>
<dbReference type="GeneID" id="19201938"/>
<sequence length="643" mass="71514">MDGKEHETPKELLTLLEGSLRCCLRYTKALPRNFSYPDHVRSIIKSLHEEIMKTAGQANLDENQDIVTNLTPVTPPLLTTSAVTESVQSEVTHLDATSRFLSDGPKEAFGPIESGRCEEVQTVALPTKCELQPENAQPASAVSIPYELLVHILDLACAPSSLIDPHIRRGPKSAWSQNLRFQKALASVCKAWWEPAHELLYHHVVIRRLEQLPLLFRTLLDNATLRSLVKEISVLCHIVTGHRRLLDLSLAMILSACPNISRIAYNPTLDGPISPVTGAVPDFVPKERLSQIIHIDLGALHTVPELARFSNITLLSCDAGNFAHALDDKPYTFRVLEELRLSWFSPIVATVFKKFSPVVSGLHLPALRRLTFLLQWNNVEASVNCGRFLDWHGSQLRFLAVDSTSFPRIRGLSKSLTGEVVQKWLDKCPMLEHLVVPRIEGMKLLRHPNLHSIDIVDDVYNKDGTQPTPYTMSGPTGNGVPRLRATRLLDCALFKQVGPTLPLLIPPERFTTARPVMSWFYPGLMICATEHVVCSLDMECLRVYGFSLSEDPDLWEESDGEKNMEFMEGVNEHSESRDSEGVDSDDETYVYESGSLSESESSEMSDDAVSEAGAEGPEVDQAIAALDTFVVVSWVIGTITRPS</sequence>